<feature type="region of interest" description="Disordered" evidence="1">
    <location>
        <begin position="887"/>
        <end position="939"/>
    </location>
</feature>
<evidence type="ECO:0000313" key="2">
    <source>
        <dbReference type="EMBL" id="CAE0286420.1"/>
    </source>
</evidence>
<feature type="compositionally biased region" description="Polar residues" evidence="1">
    <location>
        <begin position="37"/>
        <end position="56"/>
    </location>
</feature>
<feature type="compositionally biased region" description="Basic and acidic residues" evidence="1">
    <location>
        <begin position="906"/>
        <end position="915"/>
    </location>
</feature>
<evidence type="ECO:0000256" key="1">
    <source>
        <dbReference type="SAM" id="MobiDB-lite"/>
    </source>
</evidence>
<protein>
    <submittedName>
        <fullName evidence="2">Uncharacterized protein</fullName>
    </submittedName>
</protein>
<accession>A0A7S3H6D2</accession>
<feature type="region of interest" description="Disordered" evidence="1">
    <location>
        <begin position="22"/>
        <end position="84"/>
    </location>
</feature>
<sequence length="939" mass="101351">MKDSFGPGLLLASKTPSFRKSFLARKESNSGMRPVSGGSTKGVQDWGSNSSSNTPMLGSPQVVKHKSISNMNKPPSSGIPFSDTLSSNIVNITDEDVTELKDEMKTLMDKKLLALYTALDNRWQGLDSTNTGILQKLNRFQEAIVGINEDNQRILGLNQALAVRMNRVESRMYEALEPVYIALQHNRDGVENLEALMVEVAEKLEGLKEAKTSTGALLPPGMAPNPQLPVEALLRGGTTGLGSTYAASGSSNSANAPTEDYHIDEVLAPRPAAAMSEYELDSVFRQLREYSSLYKDMVSNYNHLMKRLKEEDARRSGNFALKKPHLPGTVEVSNASNEFIFPNNNMEDAYQTHPPHNLPSSADTGNPREPDGQCSRFPNSYPSPHRVILPTGKNVSSMINKREIQLCVEKSDLSANIEIVRMKNDIARLSHALGIRDTSLSRQRGALPPTTFPSLFSSLGNGEFTVLSTLQSQPDGQSVLSYLPPTSPSGRVLRSSGGTRHSAELNAQGLFVAPSGQAKQHRIPLEFSLNDELKSLSQEDYGEPSVDLTNTIRSIHNDTSGVRSYHSHTSVNELLASSHNSILQHIRSTPDAGYSIGGAEEDVGLDTHSLSPYEFLLNPPITEGQENDTCATEAVNPHAPSSDKVITPGMVPVRPSVAIVHAPAEVNTSAQHNTPARPKSRSVMWGSSANIHTNLNPLQRETSFNATKLTSVSGKEPSAAPVSPRKSVVNNVPATSPAVPKRKSMTASREVSQNPRNSGSNVTESIRKMDVIARADEIIHANNATSAAGVVNNVRTGMVPNPTPPVISRPVHANPPTNTGAHYKAPRRSVTDKNAASAAVNYPSQAGADVDTSAIWRSNYPNSDSVGHDIAATPSILLQPGEYVPSEQGYHNTIDMSSHNTTSIPRNRDARREQTDLDGTNHTVSSLESDSVVGGAFVE</sequence>
<feature type="compositionally biased region" description="Polar residues" evidence="1">
    <location>
        <begin position="917"/>
        <end position="929"/>
    </location>
</feature>
<reference evidence="2" key="1">
    <citation type="submission" date="2021-01" db="EMBL/GenBank/DDBJ databases">
        <authorList>
            <person name="Corre E."/>
            <person name="Pelletier E."/>
            <person name="Niang G."/>
            <person name="Scheremetjew M."/>
            <person name="Finn R."/>
            <person name="Kale V."/>
            <person name="Holt S."/>
            <person name="Cochrane G."/>
            <person name="Meng A."/>
            <person name="Brown T."/>
            <person name="Cohen L."/>
        </authorList>
    </citation>
    <scope>NUCLEOTIDE SEQUENCE</scope>
    <source>
        <strain evidence="2">CCAP 955/1</strain>
    </source>
</reference>
<feature type="region of interest" description="Disordered" evidence="1">
    <location>
        <begin position="710"/>
        <end position="763"/>
    </location>
</feature>
<feature type="region of interest" description="Disordered" evidence="1">
    <location>
        <begin position="345"/>
        <end position="389"/>
    </location>
</feature>
<gene>
    <name evidence="2" type="ORF">SELO1098_LOCUS15261</name>
</gene>
<feature type="compositionally biased region" description="Polar residues" evidence="1">
    <location>
        <begin position="745"/>
        <end position="763"/>
    </location>
</feature>
<organism evidence="2">
    <name type="scientific">Spumella elongata</name>
    <dbReference type="NCBI Taxonomy" id="89044"/>
    <lineage>
        <taxon>Eukaryota</taxon>
        <taxon>Sar</taxon>
        <taxon>Stramenopiles</taxon>
        <taxon>Ochrophyta</taxon>
        <taxon>Chrysophyceae</taxon>
        <taxon>Chromulinales</taxon>
        <taxon>Chromulinaceae</taxon>
        <taxon>Spumella</taxon>
    </lineage>
</organism>
<proteinExistence type="predicted"/>
<name>A0A7S3H6D2_9STRA</name>
<dbReference type="EMBL" id="HBIC01030171">
    <property type="protein sequence ID" value="CAE0286420.1"/>
    <property type="molecule type" value="Transcribed_RNA"/>
</dbReference>
<feature type="compositionally biased region" description="Polar residues" evidence="1">
    <location>
        <begin position="889"/>
        <end position="905"/>
    </location>
</feature>
<dbReference type="AlphaFoldDB" id="A0A7S3H6D2"/>